<dbReference type="eggNOG" id="ENOG5034022">
    <property type="taxonomic scope" value="Bacteria"/>
</dbReference>
<accession>A0A0A6USP2</accession>
<name>A0A0A6USP2_ACTUT</name>
<dbReference type="RefSeq" id="WP_043523986.1">
    <property type="nucleotide sequence ID" value="NZ_BAABKU010000015.1"/>
</dbReference>
<keyword evidence="2" id="KW-1185">Reference proteome</keyword>
<proteinExistence type="predicted"/>
<dbReference type="EMBL" id="JRTT01000010">
    <property type="protein sequence ID" value="KHD77479.1"/>
    <property type="molecule type" value="Genomic_DNA"/>
</dbReference>
<dbReference type="OrthoDB" id="4826692at2"/>
<protein>
    <submittedName>
        <fullName evidence="1">Uncharacterized protein</fullName>
    </submittedName>
</protein>
<sequence>MTGYRSTPEFDDFGPWIDEVRTVADLPRLYRQAGIEPAAYRLVLKVPRDIERREAHPGMHLYDHLLAVDAETFTVLSRRDDTYDTRRIPLDQVVAIQDSVRMLDGRLTVRTVGGGELTVPYNGSSKAPIRELIRVLRRSYLPAGPPPDDLAAPVMPYMGRADTALLTEYQRLVAEEPGLRLTLVGERQLLTPVTPLDRMRSRLRPVTLHASILVTDDREIQVLHRSHWITTTAGDWSLARTVLPRNRITDITVRPHERYHYVHVLAVESGATRLEFPVTASRHADAALARGFL</sequence>
<evidence type="ECO:0000313" key="1">
    <source>
        <dbReference type="EMBL" id="KHD77479.1"/>
    </source>
</evidence>
<comment type="caution">
    <text evidence="1">The sequence shown here is derived from an EMBL/GenBank/DDBJ whole genome shotgun (WGS) entry which is preliminary data.</text>
</comment>
<dbReference type="Proteomes" id="UP000054537">
    <property type="component" value="Unassembled WGS sequence"/>
</dbReference>
<evidence type="ECO:0000313" key="2">
    <source>
        <dbReference type="Proteomes" id="UP000054537"/>
    </source>
</evidence>
<dbReference type="AlphaFoldDB" id="A0A0A6USP2"/>
<reference evidence="1 2" key="1">
    <citation type="submission" date="2014-10" db="EMBL/GenBank/DDBJ databases">
        <title>Draft genome sequence of Actinoplanes utahensis NRRL 12052.</title>
        <authorList>
            <person name="Velasco-Bucheli B."/>
            <person name="del Cerro C."/>
            <person name="Hormigo D."/>
            <person name="Garcia J.L."/>
            <person name="Acebal C."/>
            <person name="Arroyo M."/>
            <person name="de la Mata I."/>
        </authorList>
    </citation>
    <scope>NUCLEOTIDE SEQUENCE [LARGE SCALE GENOMIC DNA]</scope>
    <source>
        <strain evidence="1 2">NRRL 12052</strain>
    </source>
</reference>
<gene>
    <name evidence="1" type="ORF">MB27_10135</name>
</gene>
<organism evidence="1 2">
    <name type="scientific">Actinoplanes utahensis</name>
    <dbReference type="NCBI Taxonomy" id="1869"/>
    <lineage>
        <taxon>Bacteria</taxon>
        <taxon>Bacillati</taxon>
        <taxon>Actinomycetota</taxon>
        <taxon>Actinomycetes</taxon>
        <taxon>Micromonosporales</taxon>
        <taxon>Micromonosporaceae</taxon>
        <taxon>Actinoplanes</taxon>
    </lineage>
</organism>